<reference evidence="1" key="1">
    <citation type="submission" date="2013-05" db="EMBL/GenBank/DDBJ databases">
        <authorList>
            <person name="Harkins D.M."/>
            <person name="Durkin A.S."/>
            <person name="Brinkac L.M."/>
            <person name="Haft D.H."/>
            <person name="Selengut J.D."/>
            <person name="Sanka R."/>
            <person name="DePew J."/>
            <person name="Purushe J."/>
            <person name="Hartskeerl R.A."/>
            <person name="Ahmed A."/>
            <person name="van der Linden H."/>
            <person name="Goris M.G.A."/>
            <person name="Vinetz J.M."/>
            <person name="Sutton G.G."/>
            <person name="Nierman W.C."/>
            <person name="Fouts D.E."/>
        </authorList>
    </citation>
    <scope>NUCLEOTIDE SEQUENCE [LARGE SCALE GENOMIC DNA]</scope>
    <source>
        <strain evidence="1">L 60</strain>
    </source>
</reference>
<proteinExistence type="predicted"/>
<protein>
    <submittedName>
        <fullName evidence="1">Uncharacterized protein</fullName>
    </submittedName>
</protein>
<sequence length="43" mass="5412">MFYQNPELIEKFANENYKKAKELYYNVVWNWLPKETQKEIKEN</sequence>
<evidence type="ECO:0000313" key="1">
    <source>
        <dbReference type="EMBL" id="EQA62047.1"/>
    </source>
</evidence>
<organism evidence="1 2">
    <name type="scientific">Leptospira alexanderi serovar Manhao 3 str. L 60</name>
    <dbReference type="NCBI Taxonomy" id="1049759"/>
    <lineage>
        <taxon>Bacteria</taxon>
        <taxon>Pseudomonadati</taxon>
        <taxon>Spirochaetota</taxon>
        <taxon>Spirochaetia</taxon>
        <taxon>Leptospirales</taxon>
        <taxon>Leptospiraceae</taxon>
        <taxon>Leptospira</taxon>
    </lineage>
</organism>
<name>V6HYC0_9LEPT</name>
<comment type="caution">
    <text evidence="1">The sequence shown here is derived from an EMBL/GenBank/DDBJ whole genome shotgun (WGS) entry which is preliminary data.</text>
</comment>
<dbReference type="AlphaFoldDB" id="V6HYC0"/>
<dbReference type="Proteomes" id="UP000018747">
    <property type="component" value="Unassembled WGS sequence"/>
</dbReference>
<evidence type="ECO:0000313" key="2">
    <source>
        <dbReference type="Proteomes" id="UP000018747"/>
    </source>
</evidence>
<accession>V6HYC0</accession>
<gene>
    <name evidence="1" type="ORF">LEP1GSC062_2090</name>
</gene>
<keyword evidence="2" id="KW-1185">Reference proteome</keyword>
<dbReference type="EMBL" id="AHMT02000039">
    <property type="protein sequence ID" value="EQA62047.1"/>
    <property type="molecule type" value="Genomic_DNA"/>
</dbReference>